<dbReference type="eggNOG" id="COG2207">
    <property type="taxonomic scope" value="Bacteria"/>
</dbReference>
<dbReference type="SMART" id="SM00342">
    <property type="entry name" value="HTH_ARAC"/>
    <property type="match status" value="1"/>
</dbReference>
<dbReference type="Pfam" id="PF12852">
    <property type="entry name" value="Cupin_6"/>
    <property type="match status" value="1"/>
</dbReference>
<dbReference type="PANTHER" id="PTHR46796:SF7">
    <property type="entry name" value="ARAC FAMILY TRANSCRIPTIONAL REGULATOR"/>
    <property type="match status" value="1"/>
</dbReference>
<protein>
    <submittedName>
        <fullName evidence="5">Transcriptional regulator, AraC family</fullName>
    </submittedName>
</protein>
<dbReference type="InterPro" id="IPR009057">
    <property type="entry name" value="Homeodomain-like_sf"/>
</dbReference>
<dbReference type="PROSITE" id="PS00041">
    <property type="entry name" value="HTH_ARAC_FAMILY_1"/>
    <property type="match status" value="1"/>
</dbReference>
<proteinExistence type="predicted"/>
<reference evidence="5" key="1">
    <citation type="submission" date="2013-05" db="EMBL/GenBank/DDBJ databases">
        <title>Genome assembly of Cystobacter fuscus DSM 2262.</title>
        <authorList>
            <person name="Sharma G."/>
            <person name="Khatri I."/>
            <person name="Kaur C."/>
            <person name="Mayilraj S."/>
            <person name="Subramanian S."/>
        </authorList>
    </citation>
    <scope>NUCLEOTIDE SEQUENCE [LARGE SCALE GENOMIC DNA]</scope>
    <source>
        <strain evidence="5">DSM 2262</strain>
    </source>
</reference>
<keyword evidence="2" id="KW-0238">DNA-binding</keyword>
<organism evidence="5 6">
    <name type="scientific">Cystobacter fuscus (strain ATCC 25194 / DSM 2262 / NBRC 100088 / M29)</name>
    <dbReference type="NCBI Taxonomy" id="1242864"/>
    <lineage>
        <taxon>Bacteria</taxon>
        <taxon>Pseudomonadati</taxon>
        <taxon>Myxococcota</taxon>
        <taxon>Myxococcia</taxon>
        <taxon>Myxococcales</taxon>
        <taxon>Cystobacterineae</taxon>
        <taxon>Archangiaceae</taxon>
        <taxon>Cystobacter</taxon>
    </lineage>
</organism>
<keyword evidence="3" id="KW-0804">Transcription</keyword>
<evidence type="ECO:0000313" key="6">
    <source>
        <dbReference type="Proteomes" id="UP000011682"/>
    </source>
</evidence>
<dbReference type="AlphaFoldDB" id="S9PDV4"/>
<evidence type="ECO:0000259" key="4">
    <source>
        <dbReference type="PROSITE" id="PS01124"/>
    </source>
</evidence>
<dbReference type="Proteomes" id="UP000011682">
    <property type="component" value="Unassembled WGS sequence"/>
</dbReference>
<feature type="domain" description="HTH araC/xylS-type" evidence="4">
    <location>
        <begin position="217"/>
        <end position="315"/>
    </location>
</feature>
<dbReference type="Gene3D" id="1.10.10.60">
    <property type="entry name" value="Homeodomain-like"/>
    <property type="match status" value="2"/>
</dbReference>
<name>S9PDV4_CYSF2</name>
<accession>S9PDV4</accession>
<dbReference type="EMBL" id="ANAH02000010">
    <property type="protein sequence ID" value="EPX61221.1"/>
    <property type="molecule type" value="Genomic_DNA"/>
</dbReference>
<keyword evidence="6" id="KW-1185">Reference proteome</keyword>
<evidence type="ECO:0000256" key="1">
    <source>
        <dbReference type="ARBA" id="ARBA00023015"/>
    </source>
</evidence>
<dbReference type="SUPFAM" id="SSF46689">
    <property type="entry name" value="Homeodomain-like"/>
    <property type="match status" value="2"/>
</dbReference>
<evidence type="ECO:0000256" key="3">
    <source>
        <dbReference type="ARBA" id="ARBA00023163"/>
    </source>
</evidence>
<dbReference type="InterPro" id="IPR018062">
    <property type="entry name" value="HTH_AraC-typ_CS"/>
</dbReference>
<sequence length="323" mass="35309">MLERPENMRDRSKMSDDPFSDILRLANARSVLSGGFTAGGSWAIRVPAPENIKFFALVKGGCQLRIDGEGAPVRVEEGDVVFISAQRSFVLSSDPRAIPKDGTRVFATSTTRFPKLGEGEDFFLLGGHVRIDAASSGLLEELLPSLMHVRAASPQATMLNWLIDRLVHEHETNLSGVSLASELLVQLMLVQTLRAHLATASTLPAGWLRAMGDQRIAPALRLMHREPGHPWRLEELAKASAMSRTNFAVHFKSVAGVSPLAYLTAWRMRLAQRGLRDEDASIAELARSLGYTSESAFSNAFKRVTGRAPKHYRSAAKAARPSG</sequence>
<evidence type="ECO:0000313" key="5">
    <source>
        <dbReference type="EMBL" id="EPX61221.1"/>
    </source>
</evidence>
<keyword evidence="1" id="KW-0805">Transcription regulation</keyword>
<gene>
    <name evidence="5" type="ORF">D187_001004</name>
</gene>
<dbReference type="PRINTS" id="PR00032">
    <property type="entry name" value="HTHARAC"/>
</dbReference>
<dbReference type="GO" id="GO:0003700">
    <property type="term" value="F:DNA-binding transcription factor activity"/>
    <property type="evidence" value="ECO:0007669"/>
    <property type="project" value="InterPro"/>
</dbReference>
<dbReference type="GO" id="GO:0043565">
    <property type="term" value="F:sequence-specific DNA binding"/>
    <property type="evidence" value="ECO:0007669"/>
    <property type="project" value="InterPro"/>
</dbReference>
<dbReference type="InterPro" id="IPR032783">
    <property type="entry name" value="AraC_lig"/>
</dbReference>
<dbReference type="InterPro" id="IPR018060">
    <property type="entry name" value="HTH_AraC"/>
</dbReference>
<evidence type="ECO:0000256" key="2">
    <source>
        <dbReference type="ARBA" id="ARBA00023125"/>
    </source>
</evidence>
<comment type="caution">
    <text evidence="5">The sequence shown here is derived from an EMBL/GenBank/DDBJ whole genome shotgun (WGS) entry which is preliminary data.</text>
</comment>
<dbReference type="PANTHER" id="PTHR46796">
    <property type="entry name" value="HTH-TYPE TRANSCRIPTIONAL ACTIVATOR RHAS-RELATED"/>
    <property type="match status" value="1"/>
</dbReference>
<dbReference type="PROSITE" id="PS01124">
    <property type="entry name" value="HTH_ARAC_FAMILY_2"/>
    <property type="match status" value="1"/>
</dbReference>
<dbReference type="Pfam" id="PF12833">
    <property type="entry name" value="HTH_18"/>
    <property type="match status" value="1"/>
</dbReference>
<dbReference type="InterPro" id="IPR050204">
    <property type="entry name" value="AraC_XylS_family_regulators"/>
</dbReference>
<dbReference type="InterPro" id="IPR020449">
    <property type="entry name" value="Tscrpt_reg_AraC-type_HTH"/>
</dbReference>